<evidence type="ECO:0000313" key="3">
    <source>
        <dbReference type="Proteomes" id="UP001139000"/>
    </source>
</evidence>
<protein>
    <submittedName>
        <fullName evidence="2">Uncharacterized protein</fullName>
    </submittedName>
</protein>
<accession>A0A9X1PMR7</accession>
<gene>
    <name evidence="2" type="ORF">LXM26_17480</name>
</gene>
<organism evidence="2 3">
    <name type="scientific">Dyadobacter chenwenxiniae</name>
    <dbReference type="NCBI Taxonomy" id="2906456"/>
    <lineage>
        <taxon>Bacteria</taxon>
        <taxon>Pseudomonadati</taxon>
        <taxon>Bacteroidota</taxon>
        <taxon>Cytophagia</taxon>
        <taxon>Cytophagales</taxon>
        <taxon>Spirosomataceae</taxon>
        <taxon>Dyadobacter</taxon>
    </lineage>
</organism>
<evidence type="ECO:0000313" key="2">
    <source>
        <dbReference type="EMBL" id="MCF0063305.1"/>
    </source>
</evidence>
<reference evidence="2" key="1">
    <citation type="submission" date="2021-12" db="EMBL/GenBank/DDBJ databases">
        <title>Novel species in genus Dyadobacter.</title>
        <authorList>
            <person name="Ma C."/>
        </authorList>
    </citation>
    <scope>NUCLEOTIDE SEQUENCE</scope>
    <source>
        <strain evidence="2">LJ419</strain>
    </source>
</reference>
<dbReference type="RefSeq" id="WP_234656317.1">
    <property type="nucleotide sequence ID" value="NZ_CP094997.1"/>
</dbReference>
<name>A0A9X1PMR7_9BACT</name>
<dbReference type="AlphaFoldDB" id="A0A9X1PMR7"/>
<comment type="caution">
    <text evidence="2">The sequence shown here is derived from an EMBL/GenBank/DDBJ whole genome shotgun (WGS) entry which is preliminary data.</text>
</comment>
<proteinExistence type="predicted"/>
<dbReference type="EMBL" id="JAJTTC010000004">
    <property type="protein sequence ID" value="MCF0063305.1"/>
    <property type="molecule type" value="Genomic_DNA"/>
</dbReference>
<evidence type="ECO:0000256" key="1">
    <source>
        <dbReference type="SAM" id="SignalP"/>
    </source>
</evidence>
<feature type="chain" id="PRO_5040811584" evidence="1">
    <location>
        <begin position="21"/>
        <end position="187"/>
    </location>
</feature>
<keyword evidence="1" id="KW-0732">Signal</keyword>
<keyword evidence="3" id="KW-1185">Reference proteome</keyword>
<sequence length="187" mass="20990">MKYYFITSFLLTLFTCTAQCQTVVDITQIALMKPGNNATGVFTGDSSARCVAVLGEPDQVTDHYSEIDEDTLKLYKYGKNNIFFRQDRMVNWNLSDNSISVGAVDGQVFKVGDKLASQNLKPHQRPGTRATAQFLNFPITHRTGISRNLHFDSACVLQLKTGSIHLDSRIELLFDRTNKLFSIAMLD</sequence>
<feature type="signal peptide" evidence="1">
    <location>
        <begin position="1"/>
        <end position="20"/>
    </location>
</feature>
<dbReference type="Proteomes" id="UP001139000">
    <property type="component" value="Unassembled WGS sequence"/>
</dbReference>